<dbReference type="Pfam" id="PF05201">
    <property type="entry name" value="GlutR_N"/>
    <property type="match status" value="1"/>
</dbReference>
<dbReference type="NCBIfam" id="TIGR01035">
    <property type="entry name" value="hemA"/>
    <property type="match status" value="1"/>
</dbReference>
<dbReference type="PANTHER" id="PTHR43013:SF1">
    <property type="entry name" value="GLUTAMYL-TRNA REDUCTASE"/>
    <property type="match status" value="1"/>
</dbReference>
<dbReference type="GO" id="GO:0008883">
    <property type="term" value="F:glutamyl-tRNA reductase activity"/>
    <property type="evidence" value="ECO:0007669"/>
    <property type="project" value="UniProtKB-UniRule"/>
</dbReference>
<evidence type="ECO:0000259" key="9">
    <source>
        <dbReference type="Pfam" id="PF01488"/>
    </source>
</evidence>
<dbReference type="PANTHER" id="PTHR43013">
    <property type="entry name" value="GLUTAMYL-TRNA REDUCTASE"/>
    <property type="match status" value="1"/>
</dbReference>
<feature type="domain" description="Glutamyl-tRNA reductase N-terminal" evidence="10">
    <location>
        <begin position="32"/>
        <end position="176"/>
    </location>
</feature>
<evidence type="ECO:0000256" key="3">
    <source>
        <dbReference type="ARBA" id="ARBA00023244"/>
    </source>
</evidence>
<evidence type="ECO:0000259" key="10">
    <source>
        <dbReference type="Pfam" id="PF05201"/>
    </source>
</evidence>
<feature type="binding site" evidence="4 6">
    <location>
        <position position="129"/>
    </location>
    <ligand>
        <name>substrate</name>
    </ligand>
</feature>
<feature type="binding site" evidence="4 6">
    <location>
        <begin position="134"/>
        <end position="136"/>
    </location>
    <ligand>
        <name>substrate</name>
    </ligand>
</feature>
<evidence type="ECO:0000256" key="6">
    <source>
        <dbReference type="PIRSR" id="PIRSR000445-2"/>
    </source>
</evidence>
<evidence type="ECO:0000256" key="7">
    <source>
        <dbReference type="PIRSR" id="PIRSR000445-3"/>
    </source>
</evidence>
<comment type="subunit">
    <text evidence="4">Homodimer.</text>
</comment>
<dbReference type="InterPro" id="IPR018214">
    <property type="entry name" value="GluRdtase_CS"/>
</dbReference>
<gene>
    <name evidence="4 11" type="primary">hemA</name>
    <name evidence="11" type="ORF">FW778_10985</name>
</gene>
<evidence type="ECO:0000256" key="8">
    <source>
        <dbReference type="PIRSR" id="PIRSR000445-4"/>
    </source>
</evidence>
<comment type="miscellaneous">
    <text evidence="4">During catalysis, the active site Cys acts as a nucleophile attacking the alpha-carbonyl group of tRNA-bound glutamate with the formation of a thioester intermediate between enzyme and glutamate, and the concomitant release of tRNA(Glu). The thioester intermediate is finally reduced by direct hydride transfer from NADPH, to form the product GSA.</text>
</comment>
<dbReference type="AlphaFoldDB" id="A0A5J5IL00"/>
<evidence type="ECO:0000256" key="4">
    <source>
        <dbReference type="HAMAP-Rule" id="MF_00087"/>
    </source>
</evidence>
<dbReference type="EMBL" id="VYQF01000002">
    <property type="protein sequence ID" value="KAA9039347.1"/>
    <property type="molecule type" value="Genomic_DNA"/>
</dbReference>
<comment type="domain">
    <text evidence="4">Possesses an unusual extended V-shaped dimeric structure with each monomer consisting of three distinct domains arranged along a curved 'spinal' alpha-helix. The N-terminal catalytic domain specifically recognizes the glutamate moiety of the substrate. The second domain is the NADPH-binding domain, and the third C-terminal domain is responsible for dimerization.</text>
</comment>
<name>A0A5J5IL00_9BACT</name>
<dbReference type="InterPro" id="IPR036291">
    <property type="entry name" value="NAD(P)-bd_dom_sf"/>
</dbReference>
<dbReference type="Proteomes" id="UP000326903">
    <property type="component" value="Unassembled WGS sequence"/>
</dbReference>
<proteinExistence type="inferred from homology"/>
<sequence>MTFRGLHKNKFAHFMIIEEPVHQFLDNFCVAGINYRKSDISIRGKFSLLPEHSILLLEQAVQKKFPACMVLSTCNRTEIYGICDHPHQLIEMLCIHTHGNMKDFIEHGYQYKGLTTVEHLFKVAAGLDSQIIGDYEILSQIKLAASQAKKKNCLNSFMERVINYALQSSKEIKTTTKLSSGTVSVSFAAIEIIKERIADTHNKKILLVGTGKFGNHIGKNLKSYLSGSILLFTNRTDQKAFDLATECGGNFVPYANLAPAAADADVIIVSSASEKYTILSSYFTGSKARLILDLSVPQNVDPSVKDIEGITLLNVDEISVILDKTISLRQAEVPKAMEIINKTMLDLCTWYRKQAINPLLRMVKTQLYEISEVHLTNQAFEEKIHKAVSSLAIQLHQQNNKGCQCITALSSYLHMN</sequence>
<dbReference type="Gene3D" id="3.40.50.720">
    <property type="entry name" value="NAD(P)-binding Rossmann-like Domain"/>
    <property type="match status" value="1"/>
</dbReference>
<feature type="binding site" evidence="4 6">
    <location>
        <begin position="73"/>
        <end position="76"/>
    </location>
    <ligand>
        <name>substrate</name>
    </ligand>
</feature>
<dbReference type="InterPro" id="IPR015895">
    <property type="entry name" value="4pyrrol_synth_GluRdtase_N"/>
</dbReference>
<dbReference type="GO" id="GO:0019353">
    <property type="term" value="P:protoporphyrinogen IX biosynthetic process from glutamate"/>
    <property type="evidence" value="ECO:0007669"/>
    <property type="project" value="TreeGrafter"/>
</dbReference>
<feature type="domain" description="Quinate/shikimate 5-dehydrogenase/glutamyl-tRNA reductase" evidence="9">
    <location>
        <begin position="193"/>
        <end position="320"/>
    </location>
</feature>
<protein>
    <recommendedName>
        <fullName evidence="4">Glutamyl-tRNA reductase</fullName>
        <shortName evidence="4">GluTR</shortName>
        <ecNumber evidence="4">1.2.1.70</ecNumber>
    </recommendedName>
</protein>
<evidence type="ECO:0000256" key="5">
    <source>
        <dbReference type="PIRSR" id="PIRSR000445-1"/>
    </source>
</evidence>
<dbReference type="SUPFAM" id="SSF69742">
    <property type="entry name" value="Glutamyl tRNA-reductase catalytic, N-terminal domain"/>
    <property type="match status" value="1"/>
</dbReference>
<evidence type="ECO:0000256" key="1">
    <source>
        <dbReference type="ARBA" id="ARBA00022857"/>
    </source>
</evidence>
<dbReference type="PROSITE" id="PS00747">
    <property type="entry name" value="GLUTR"/>
    <property type="match status" value="1"/>
</dbReference>
<comment type="function">
    <text evidence="4">Catalyzes the NADPH-dependent reduction of glutamyl-tRNA(Glu) to glutamate 1-semialdehyde (GSA).</text>
</comment>
<dbReference type="GO" id="GO:0050661">
    <property type="term" value="F:NADP binding"/>
    <property type="evidence" value="ECO:0007669"/>
    <property type="project" value="InterPro"/>
</dbReference>
<keyword evidence="2 4" id="KW-0560">Oxidoreductase</keyword>
<dbReference type="InterPro" id="IPR006151">
    <property type="entry name" value="Shikm_DH/Glu-tRNA_Rdtase"/>
</dbReference>
<dbReference type="SUPFAM" id="SSF51735">
    <property type="entry name" value="NAD(P)-binding Rossmann-fold domains"/>
    <property type="match status" value="1"/>
</dbReference>
<dbReference type="InterPro" id="IPR000343">
    <property type="entry name" value="4pyrrol_synth_GluRdtase"/>
</dbReference>
<comment type="pathway">
    <text evidence="4">Porphyrin-containing compound metabolism; protoporphyrin-IX biosynthesis; 5-aminolevulinate from L-glutamyl-tRNA(Glu): step 1/2.</text>
</comment>
<comment type="similarity">
    <text evidence="4">Belongs to the glutamyl-tRNA reductase family.</text>
</comment>
<keyword evidence="1 4" id="KW-0521">NADP</keyword>
<dbReference type="Pfam" id="PF01488">
    <property type="entry name" value="Shikimate_DH"/>
    <property type="match status" value="1"/>
</dbReference>
<evidence type="ECO:0000313" key="11">
    <source>
        <dbReference type="EMBL" id="KAA9039347.1"/>
    </source>
</evidence>
<dbReference type="InterPro" id="IPR036343">
    <property type="entry name" value="GluRdtase_N_sf"/>
</dbReference>
<evidence type="ECO:0000256" key="2">
    <source>
        <dbReference type="ARBA" id="ARBA00023002"/>
    </source>
</evidence>
<evidence type="ECO:0000313" key="12">
    <source>
        <dbReference type="Proteomes" id="UP000326903"/>
    </source>
</evidence>
<feature type="active site" description="Nucleophile" evidence="4 5">
    <location>
        <position position="74"/>
    </location>
</feature>
<dbReference type="Gene3D" id="3.30.460.30">
    <property type="entry name" value="Glutamyl-tRNA reductase, N-terminal domain"/>
    <property type="match status" value="1"/>
</dbReference>
<keyword evidence="3 4" id="KW-0627">Porphyrin biosynthesis</keyword>
<comment type="catalytic activity">
    <reaction evidence="4">
        <text>(S)-4-amino-5-oxopentanoate + tRNA(Glu) + NADP(+) = L-glutamyl-tRNA(Glu) + NADPH + H(+)</text>
        <dbReference type="Rhea" id="RHEA:12344"/>
        <dbReference type="Rhea" id="RHEA-COMP:9663"/>
        <dbReference type="Rhea" id="RHEA-COMP:9680"/>
        <dbReference type="ChEBI" id="CHEBI:15378"/>
        <dbReference type="ChEBI" id="CHEBI:57501"/>
        <dbReference type="ChEBI" id="CHEBI:57783"/>
        <dbReference type="ChEBI" id="CHEBI:58349"/>
        <dbReference type="ChEBI" id="CHEBI:78442"/>
        <dbReference type="ChEBI" id="CHEBI:78520"/>
        <dbReference type="EC" id="1.2.1.70"/>
    </reaction>
</comment>
<feature type="binding site" evidence="4 6">
    <location>
        <position position="140"/>
    </location>
    <ligand>
        <name>substrate</name>
    </ligand>
</feature>
<dbReference type="UniPathway" id="UPA00251">
    <property type="reaction ID" value="UER00316"/>
</dbReference>
<accession>A0A5J5IL00</accession>
<comment type="caution">
    <text evidence="11">The sequence shown here is derived from an EMBL/GenBank/DDBJ whole genome shotgun (WGS) entry which is preliminary data.</text>
</comment>
<reference evidence="11 12" key="1">
    <citation type="submission" date="2019-09" db="EMBL/GenBank/DDBJ databases">
        <title>Draft genome sequence of Ginsengibacter sp. BR5-29.</title>
        <authorList>
            <person name="Im W.-T."/>
        </authorList>
    </citation>
    <scope>NUCLEOTIDE SEQUENCE [LARGE SCALE GENOMIC DNA]</scope>
    <source>
        <strain evidence="11 12">BR5-29</strain>
    </source>
</reference>
<dbReference type="HAMAP" id="MF_00087">
    <property type="entry name" value="Glu_tRNA_reductase"/>
    <property type="match status" value="1"/>
</dbReference>
<keyword evidence="12" id="KW-1185">Reference proteome</keyword>
<feature type="site" description="Important for activity" evidence="4 8">
    <location>
        <position position="119"/>
    </location>
</feature>
<feature type="binding site" evidence="4 7">
    <location>
        <begin position="209"/>
        <end position="214"/>
    </location>
    <ligand>
        <name>NADP(+)</name>
        <dbReference type="ChEBI" id="CHEBI:58349"/>
    </ligand>
</feature>
<organism evidence="11 12">
    <name type="scientific">Ginsengibacter hankyongi</name>
    <dbReference type="NCBI Taxonomy" id="2607284"/>
    <lineage>
        <taxon>Bacteria</taxon>
        <taxon>Pseudomonadati</taxon>
        <taxon>Bacteroidota</taxon>
        <taxon>Chitinophagia</taxon>
        <taxon>Chitinophagales</taxon>
        <taxon>Chitinophagaceae</taxon>
        <taxon>Ginsengibacter</taxon>
    </lineage>
</organism>
<dbReference type="EC" id="1.2.1.70" evidence="4"/>
<dbReference type="PIRSF" id="PIRSF000445">
    <property type="entry name" value="4pyrrol_synth_GluRdtase"/>
    <property type="match status" value="1"/>
</dbReference>